<dbReference type="InterPro" id="IPR008937">
    <property type="entry name" value="Ras-like_GEF"/>
</dbReference>
<dbReference type="Pfam" id="PF00617">
    <property type="entry name" value="RasGEF"/>
    <property type="match status" value="1"/>
</dbReference>
<dbReference type="SUPFAM" id="SSF48366">
    <property type="entry name" value="Ras GEF"/>
    <property type="match status" value="1"/>
</dbReference>
<dbReference type="Proteomes" id="UP001497482">
    <property type="component" value="Chromosome 9"/>
</dbReference>
<keyword evidence="1 2" id="KW-0344">Guanine-nucleotide releasing factor</keyword>
<dbReference type="AlphaFoldDB" id="A0AAV2MT75"/>
<dbReference type="GO" id="GO:0005886">
    <property type="term" value="C:plasma membrane"/>
    <property type="evidence" value="ECO:0007669"/>
    <property type="project" value="TreeGrafter"/>
</dbReference>
<organism evidence="6 7">
    <name type="scientific">Knipowitschia caucasica</name>
    <name type="common">Caucasian dwarf goby</name>
    <name type="synonym">Pomatoschistus caucasicus</name>
    <dbReference type="NCBI Taxonomy" id="637954"/>
    <lineage>
        <taxon>Eukaryota</taxon>
        <taxon>Metazoa</taxon>
        <taxon>Chordata</taxon>
        <taxon>Craniata</taxon>
        <taxon>Vertebrata</taxon>
        <taxon>Euteleostomi</taxon>
        <taxon>Actinopterygii</taxon>
        <taxon>Neopterygii</taxon>
        <taxon>Teleostei</taxon>
        <taxon>Neoteleostei</taxon>
        <taxon>Acanthomorphata</taxon>
        <taxon>Gobiaria</taxon>
        <taxon>Gobiiformes</taxon>
        <taxon>Gobioidei</taxon>
        <taxon>Gobiidae</taxon>
        <taxon>Gobiinae</taxon>
        <taxon>Knipowitschia</taxon>
    </lineage>
</organism>
<dbReference type="EMBL" id="OZ035831">
    <property type="protein sequence ID" value="CAL1616513.1"/>
    <property type="molecule type" value="Genomic_DNA"/>
</dbReference>
<evidence type="ECO:0000259" key="5">
    <source>
        <dbReference type="PROSITE" id="PS50212"/>
    </source>
</evidence>
<protein>
    <recommendedName>
        <fullName evidence="8">Ras-GEF domain-containing protein</fullName>
    </recommendedName>
</protein>
<dbReference type="SMART" id="SM00229">
    <property type="entry name" value="RasGEFN"/>
    <property type="match status" value="1"/>
</dbReference>
<sequence length="438" mass="50281">MPQSQEGTDGLCYRHRKLVSGSLEALIQHLLPTPHYYPDSSYSFTFLLSSRLFLAPHELLQRLSELCSHKSTLKDIGPKVMRLLTEWTQMFPCDFRDESMSRSLRTLSRRLLSADQEHRAGLVRSRRALLCALSRRLAVLAQYEEALGHLQEAEQDPLPSPKVQPLELTSSSPSSWAQQLTHIELERLSYVEPEEFVEVFMSRGAEDGTEGGHSPRSRPLQAYVQWFNRLSLLVATEICLLQKRKQRVQVLDFFIDVAQECLNIGNFNSLMAVIAGVSMAPVSRLRKTWSRVNKDKFTVLESLMDPSNNFSHYRTALRGATQRCLKAQSPHEKMVIPFFSLLLKDLYFLNESCALRLDSGHISFQKCWELAKRVSEVMSWRRAQCPFEKNRRILAYLLTAPVCSQDALCLASYESEAPDNHMDKQQWKTLRSSLRNKV</sequence>
<dbReference type="PROSITE" id="PS50009">
    <property type="entry name" value="RASGEF_CAT"/>
    <property type="match status" value="1"/>
</dbReference>
<dbReference type="InterPro" id="IPR000651">
    <property type="entry name" value="Ras-like_Gua-exchang_fac_N"/>
</dbReference>
<dbReference type="PANTHER" id="PTHR23113">
    <property type="entry name" value="GUANINE NUCLEOTIDE EXCHANGE FACTOR"/>
    <property type="match status" value="1"/>
</dbReference>
<dbReference type="InterPro" id="IPR023578">
    <property type="entry name" value="Ras_GEF_dom_sf"/>
</dbReference>
<dbReference type="CDD" id="cd06224">
    <property type="entry name" value="REM"/>
    <property type="match status" value="1"/>
</dbReference>
<evidence type="ECO:0000256" key="2">
    <source>
        <dbReference type="PROSITE-ProRule" id="PRU00168"/>
    </source>
</evidence>
<accession>A0AAV2MT75</accession>
<keyword evidence="7" id="KW-1185">Reference proteome</keyword>
<gene>
    <name evidence="6" type="ORF">KC01_LOCUS42256</name>
</gene>
<dbReference type="Pfam" id="PF00618">
    <property type="entry name" value="RasGEF_N"/>
    <property type="match status" value="1"/>
</dbReference>
<dbReference type="GO" id="GO:0007265">
    <property type="term" value="P:Ras protein signal transduction"/>
    <property type="evidence" value="ECO:0007669"/>
    <property type="project" value="TreeGrafter"/>
</dbReference>
<feature type="domain" description="N-terminal Ras-GEF" evidence="5">
    <location>
        <begin position="14"/>
        <end position="134"/>
    </location>
</feature>
<dbReference type="Gene3D" id="1.10.840.10">
    <property type="entry name" value="Ras guanine-nucleotide exchange factors catalytic domain"/>
    <property type="match status" value="1"/>
</dbReference>
<feature type="region of interest" description="Disordered" evidence="3">
    <location>
        <begin position="151"/>
        <end position="171"/>
    </location>
</feature>
<name>A0AAV2MT75_KNICA</name>
<dbReference type="InterPro" id="IPR001895">
    <property type="entry name" value="RASGEF_cat_dom"/>
</dbReference>
<dbReference type="PROSITE" id="PS50212">
    <property type="entry name" value="RASGEF_NTER"/>
    <property type="match status" value="1"/>
</dbReference>
<proteinExistence type="predicted"/>
<dbReference type="CDD" id="cd00155">
    <property type="entry name" value="RasGEF"/>
    <property type="match status" value="1"/>
</dbReference>
<evidence type="ECO:0000313" key="7">
    <source>
        <dbReference type="Proteomes" id="UP001497482"/>
    </source>
</evidence>
<evidence type="ECO:0000259" key="4">
    <source>
        <dbReference type="PROSITE" id="PS50009"/>
    </source>
</evidence>
<evidence type="ECO:0000256" key="1">
    <source>
        <dbReference type="ARBA" id="ARBA00022658"/>
    </source>
</evidence>
<reference evidence="6 7" key="1">
    <citation type="submission" date="2024-04" db="EMBL/GenBank/DDBJ databases">
        <authorList>
            <person name="Waldvogel A.-M."/>
            <person name="Schoenle A."/>
        </authorList>
    </citation>
    <scope>NUCLEOTIDE SEQUENCE [LARGE SCALE GENOMIC DNA]</scope>
</reference>
<dbReference type="PANTHER" id="PTHR23113:SF197">
    <property type="entry name" value="RAS-GEF DOMAIN-CONTAINING FAMILY MEMBER 1B"/>
    <property type="match status" value="1"/>
</dbReference>
<dbReference type="InterPro" id="IPR036964">
    <property type="entry name" value="RASGEF_cat_dom_sf"/>
</dbReference>
<evidence type="ECO:0000313" key="6">
    <source>
        <dbReference type="EMBL" id="CAL1616513.1"/>
    </source>
</evidence>
<feature type="domain" description="Ras-GEF" evidence="4">
    <location>
        <begin position="172"/>
        <end position="418"/>
    </location>
</feature>
<dbReference type="Gene3D" id="1.20.870.10">
    <property type="entry name" value="Son of sevenless (SoS) protein Chain: S domain 1"/>
    <property type="match status" value="1"/>
</dbReference>
<evidence type="ECO:0008006" key="8">
    <source>
        <dbReference type="Google" id="ProtNLM"/>
    </source>
</evidence>
<dbReference type="SMART" id="SM00147">
    <property type="entry name" value="RasGEF"/>
    <property type="match status" value="1"/>
</dbReference>
<dbReference type="GO" id="GO:0005085">
    <property type="term" value="F:guanyl-nucleotide exchange factor activity"/>
    <property type="evidence" value="ECO:0007669"/>
    <property type="project" value="UniProtKB-KW"/>
</dbReference>
<evidence type="ECO:0000256" key="3">
    <source>
        <dbReference type="SAM" id="MobiDB-lite"/>
    </source>
</evidence>